<keyword evidence="2" id="KW-1185">Reference proteome</keyword>
<feature type="non-terminal residue" evidence="1">
    <location>
        <position position="1"/>
    </location>
</feature>
<evidence type="ECO:0000313" key="1">
    <source>
        <dbReference type="EMBL" id="CRK30946.1"/>
    </source>
</evidence>
<proteinExistence type="predicted"/>
<protein>
    <submittedName>
        <fullName evidence="1">Uncharacterized protein</fullName>
    </submittedName>
</protein>
<dbReference type="AlphaFoldDB" id="A0A0G4M9Z9"/>
<name>A0A0G4M9Z9_VERLO</name>
<reference evidence="1 2" key="1">
    <citation type="submission" date="2015-05" db="EMBL/GenBank/DDBJ databases">
        <authorList>
            <person name="Wang D.B."/>
            <person name="Wang M."/>
        </authorList>
    </citation>
    <scope>NUCLEOTIDE SEQUENCE [LARGE SCALE GENOMIC DNA]</scope>
    <source>
        <strain evidence="1">VL1</strain>
    </source>
</reference>
<dbReference type="EMBL" id="CVQH01021560">
    <property type="protein sequence ID" value="CRK30946.1"/>
    <property type="molecule type" value="Genomic_DNA"/>
</dbReference>
<gene>
    <name evidence="1" type="ORF">BN1708_018596</name>
</gene>
<accession>A0A0G4M9Z9</accession>
<organism evidence="1 2">
    <name type="scientific">Verticillium longisporum</name>
    <name type="common">Verticillium dahliae var. longisporum</name>
    <dbReference type="NCBI Taxonomy" id="100787"/>
    <lineage>
        <taxon>Eukaryota</taxon>
        <taxon>Fungi</taxon>
        <taxon>Dikarya</taxon>
        <taxon>Ascomycota</taxon>
        <taxon>Pezizomycotina</taxon>
        <taxon>Sordariomycetes</taxon>
        <taxon>Hypocreomycetidae</taxon>
        <taxon>Glomerellales</taxon>
        <taxon>Plectosphaerellaceae</taxon>
        <taxon>Verticillium</taxon>
    </lineage>
</organism>
<dbReference type="Proteomes" id="UP000044602">
    <property type="component" value="Unassembled WGS sequence"/>
</dbReference>
<sequence length="18" mass="2101">FRPCLHLVVRDATDCQDL</sequence>
<evidence type="ECO:0000313" key="2">
    <source>
        <dbReference type="Proteomes" id="UP000044602"/>
    </source>
</evidence>